<dbReference type="EMBL" id="HACA01020188">
    <property type="protein sequence ID" value="CDW37549.1"/>
    <property type="molecule type" value="Transcribed_RNA"/>
</dbReference>
<sequence length="39" mass="4565">MYIKQSTKVTGVNQDRGRVKFMGYERTTCSLFNERPPLL</sequence>
<accession>A0A0K2UH22</accession>
<reference evidence="1" key="1">
    <citation type="submission" date="2014-05" db="EMBL/GenBank/DDBJ databases">
        <authorList>
            <person name="Chronopoulou M."/>
        </authorList>
    </citation>
    <scope>NUCLEOTIDE SEQUENCE</scope>
    <source>
        <tissue evidence="1">Whole organism</tissue>
    </source>
</reference>
<organism evidence="1">
    <name type="scientific">Lepeophtheirus salmonis</name>
    <name type="common">Salmon louse</name>
    <name type="synonym">Caligus salmonis</name>
    <dbReference type="NCBI Taxonomy" id="72036"/>
    <lineage>
        <taxon>Eukaryota</taxon>
        <taxon>Metazoa</taxon>
        <taxon>Ecdysozoa</taxon>
        <taxon>Arthropoda</taxon>
        <taxon>Crustacea</taxon>
        <taxon>Multicrustacea</taxon>
        <taxon>Hexanauplia</taxon>
        <taxon>Copepoda</taxon>
        <taxon>Siphonostomatoida</taxon>
        <taxon>Caligidae</taxon>
        <taxon>Lepeophtheirus</taxon>
    </lineage>
</organism>
<evidence type="ECO:0000313" key="1">
    <source>
        <dbReference type="EMBL" id="CDW37549.1"/>
    </source>
</evidence>
<protein>
    <submittedName>
        <fullName evidence="1">Uncharacterized protein</fullName>
    </submittedName>
</protein>
<dbReference type="AlphaFoldDB" id="A0A0K2UH22"/>
<name>A0A0K2UH22_LEPSM</name>
<proteinExistence type="predicted"/>